<dbReference type="EMBL" id="CAJNOQ010000676">
    <property type="protein sequence ID" value="CAF0827123.1"/>
    <property type="molecule type" value="Genomic_DNA"/>
</dbReference>
<feature type="non-terminal residue" evidence="2">
    <location>
        <position position="1"/>
    </location>
</feature>
<dbReference type="Proteomes" id="UP000681722">
    <property type="component" value="Unassembled WGS sequence"/>
</dbReference>
<dbReference type="Proteomes" id="UP000682733">
    <property type="component" value="Unassembled WGS sequence"/>
</dbReference>
<dbReference type="EMBL" id="CAJOBC010000677">
    <property type="protein sequence ID" value="CAF3614058.1"/>
    <property type="molecule type" value="Genomic_DNA"/>
</dbReference>
<evidence type="ECO:0000313" key="2">
    <source>
        <dbReference type="EMBL" id="CAF0827123.1"/>
    </source>
</evidence>
<accession>A0A813UQZ5</accession>
<dbReference type="Proteomes" id="UP000677228">
    <property type="component" value="Unassembled WGS sequence"/>
</dbReference>
<dbReference type="Proteomes" id="UP000663829">
    <property type="component" value="Unassembled WGS sequence"/>
</dbReference>
<sequence length="94" mass="10218">KSSALSSNYSSSKIKSLTTFVQPSSSCTTTTATITTRQTFASRVKRAFLRPHRGSTQRRPPLINGESPRSTKLLVTSTTSKANSNQNNKAIITE</sequence>
<organism evidence="2 6">
    <name type="scientific">Didymodactylos carnosus</name>
    <dbReference type="NCBI Taxonomy" id="1234261"/>
    <lineage>
        <taxon>Eukaryota</taxon>
        <taxon>Metazoa</taxon>
        <taxon>Spiralia</taxon>
        <taxon>Gnathifera</taxon>
        <taxon>Rotifera</taxon>
        <taxon>Eurotatoria</taxon>
        <taxon>Bdelloidea</taxon>
        <taxon>Philodinida</taxon>
        <taxon>Philodinidae</taxon>
        <taxon>Didymodactylos</taxon>
    </lineage>
</organism>
<gene>
    <name evidence="2" type="ORF">GPM918_LOCUS4857</name>
    <name evidence="3" type="ORF">OVA965_LOCUS13391</name>
    <name evidence="4" type="ORF">SRO942_LOCUS4862</name>
    <name evidence="5" type="ORF">TMI583_LOCUS13393</name>
</gene>
<feature type="compositionally biased region" description="Low complexity" evidence="1">
    <location>
        <begin position="70"/>
        <end position="81"/>
    </location>
</feature>
<comment type="caution">
    <text evidence="2">The sequence shown here is derived from an EMBL/GenBank/DDBJ whole genome shotgun (WGS) entry which is preliminary data.</text>
</comment>
<dbReference type="EMBL" id="CAJNOK010005567">
    <property type="protein sequence ID" value="CAF0977199.1"/>
    <property type="molecule type" value="Genomic_DNA"/>
</dbReference>
<name>A0A813UQZ5_9BILA</name>
<evidence type="ECO:0000313" key="6">
    <source>
        <dbReference type="Proteomes" id="UP000663829"/>
    </source>
</evidence>
<keyword evidence="6" id="KW-1185">Reference proteome</keyword>
<evidence type="ECO:0000313" key="5">
    <source>
        <dbReference type="EMBL" id="CAF3747882.1"/>
    </source>
</evidence>
<evidence type="ECO:0000313" key="3">
    <source>
        <dbReference type="EMBL" id="CAF0977199.1"/>
    </source>
</evidence>
<proteinExistence type="predicted"/>
<protein>
    <submittedName>
        <fullName evidence="2">Uncharacterized protein</fullName>
    </submittedName>
</protein>
<evidence type="ECO:0000313" key="4">
    <source>
        <dbReference type="EMBL" id="CAF3614058.1"/>
    </source>
</evidence>
<reference evidence="2" key="1">
    <citation type="submission" date="2021-02" db="EMBL/GenBank/DDBJ databases">
        <authorList>
            <person name="Nowell W R."/>
        </authorList>
    </citation>
    <scope>NUCLEOTIDE SEQUENCE</scope>
</reference>
<dbReference type="AlphaFoldDB" id="A0A813UQZ5"/>
<evidence type="ECO:0000256" key="1">
    <source>
        <dbReference type="SAM" id="MobiDB-lite"/>
    </source>
</evidence>
<feature type="compositionally biased region" description="Polar residues" evidence="1">
    <location>
        <begin position="82"/>
        <end position="94"/>
    </location>
</feature>
<feature type="region of interest" description="Disordered" evidence="1">
    <location>
        <begin position="51"/>
        <end position="94"/>
    </location>
</feature>
<dbReference type="EMBL" id="CAJOBA010005572">
    <property type="protein sequence ID" value="CAF3747882.1"/>
    <property type="molecule type" value="Genomic_DNA"/>
</dbReference>